<proteinExistence type="predicted"/>
<comment type="caution">
    <text evidence="2">The sequence shown here is derived from an EMBL/GenBank/DDBJ whole genome shotgun (WGS) entry which is preliminary data.</text>
</comment>
<dbReference type="GO" id="GO:0005524">
    <property type="term" value="F:ATP binding"/>
    <property type="evidence" value="ECO:0007669"/>
    <property type="project" value="InterPro"/>
</dbReference>
<organism evidence="2 3">
    <name type="scientific">Hibiscus syriacus</name>
    <name type="common">Rose of Sharon</name>
    <dbReference type="NCBI Taxonomy" id="106335"/>
    <lineage>
        <taxon>Eukaryota</taxon>
        <taxon>Viridiplantae</taxon>
        <taxon>Streptophyta</taxon>
        <taxon>Embryophyta</taxon>
        <taxon>Tracheophyta</taxon>
        <taxon>Spermatophyta</taxon>
        <taxon>Magnoliopsida</taxon>
        <taxon>eudicotyledons</taxon>
        <taxon>Gunneridae</taxon>
        <taxon>Pentapetalae</taxon>
        <taxon>rosids</taxon>
        <taxon>malvids</taxon>
        <taxon>Malvales</taxon>
        <taxon>Malvaceae</taxon>
        <taxon>Malvoideae</taxon>
        <taxon>Hibiscus</taxon>
    </lineage>
</organism>
<name>A0A6A2Y682_HIBSY</name>
<protein>
    <recommendedName>
        <fullName evidence="1">Protein kinase domain-containing protein</fullName>
    </recommendedName>
</protein>
<dbReference type="InterPro" id="IPR000719">
    <property type="entry name" value="Prot_kinase_dom"/>
</dbReference>
<dbReference type="PROSITE" id="PS50011">
    <property type="entry name" value="PROTEIN_KINASE_DOM"/>
    <property type="match status" value="1"/>
</dbReference>
<dbReference type="InterPro" id="IPR046959">
    <property type="entry name" value="PRK1-6/SRF4-like"/>
</dbReference>
<reference evidence="2" key="1">
    <citation type="submission" date="2019-09" db="EMBL/GenBank/DDBJ databases">
        <title>Draft genome information of white flower Hibiscus syriacus.</title>
        <authorList>
            <person name="Kim Y.-M."/>
        </authorList>
    </citation>
    <scope>NUCLEOTIDE SEQUENCE [LARGE SCALE GENOMIC DNA]</scope>
    <source>
        <strain evidence="2">YM2019G1</strain>
    </source>
</reference>
<accession>A0A6A2Y682</accession>
<dbReference type="GO" id="GO:0004672">
    <property type="term" value="F:protein kinase activity"/>
    <property type="evidence" value="ECO:0007669"/>
    <property type="project" value="InterPro"/>
</dbReference>
<dbReference type="InterPro" id="IPR011009">
    <property type="entry name" value="Kinase-like_dom_sf"/>
</dbReference>
<evidence type="ECO:0000313" key="2">
    <source>
        <dbReference type="EMBL" id="KAE8664554.1"/>
    </source>
</evidence>
<dbReference type="Gene3D" id="1.10.510.10">
    <property type="entry name" value="Transferase(Phosphotransferase) domain 1"/>
    <property type="match status" value="1"/>
</dbReference>
<dbReference type="SUPFAM" id="SSF56112">
    <property type="entry name" value="Protein kinase-like (PK-like)"/>
    <property type="match status" value="1"/>
</dbReference>
<evidence type="ECO:0000259" key="1">
    <source>
        <dbReference type="PROSITE" id="PS50011"/>
    </source>
</evidence>
<dbReference type="PANTHER" id="PTHR48007">
    <property type="entry name" value="LEUCINE-RICH REPEAT RECEPTOR-LIKE PROTEIN KINASE PXC1"/>
    <property type="match status" value="1"/>
</dbReference>
<dbReference type="EMBL" id="VEPZ02001645">
    <property type="protein sequence ID" value="KAE8664554.1"/>
    <property type="molecule type" value="Genomic_DNA"/>
</dbReference>
<keyword evidence="3" id="KW-1185">Reference proteome</keyword>
<dbReference type="AlphaFoldDB" id="A0A6A2Y682"/>
<gene>
    <name evidence="2" type="ORF">F3Y22_tig00112758pilonHSYRG00021</name>
</gene>
<dbReference type="InterPro" id="IPR001245">
    <property type="entry name" value="Ser-Thr/Tyr_kinase_cat_dom"/>
</dbReference>
<dbReference type="Proteomes" id="UP000436088">
    <property type="component" value="Unassembled WGS sequence"/>
</dbReference>
<sequence length="142" mass="16413">MVNQEQVHLVMAAYKSPEFALKGRISKKTDVWCFGILILELVTGKFPENYLNPNYDAQTSLVTWVADMVMEKKMDQVFDKGMKLGTRDKRIGTMNLLKIGLSCCEEYLRVRPQLKQVMQEIEQLDDQNHFPSSVCEMDLEMS</sequence>
<dbReference type="Pfam" id="PF07714">
    <property type="entry name" value="PK_Tyr_Ser-Thr"/>
    <property type="match status" value="1"/>
</dbReference>
<dbReference type="PANTHER" id="PTHR48007:SF19">
    <property type="entry name" value="POLLEN RECEPTOR-LIKE KINASE 5"/>
    <property type="match status" value="1"/>
</dbReference>
<evidence type="ECO:0000313" key="3">
    <source>
        <dbReference type="Proteomes" id="UP000436088"/>
    </source>
</evidence>
<feature type="domain" description="Protein kinase" evidence="1">
    <location>
        <begin position="1"/>
        <end position="108"/>
    </location>
</feature>